<comment type="caution">
    <text evidence="1">The sequence shown here is derived from an EMBL/GenBank/DDBJ whole genome shotgun (WGS) entry which is preliminary data.</text>
</comment>
<evidence type="ECO:0000313" key="1">
    <source>
        <dbReference type="EMBL" id="KAJ9148799.1"/>
    </source>
</evidence>
<accession>A0AA38VK57</accession>
<dbReference type="EMBL" id="JANBVN010000084">
    <property type="protein sequence ID" value="KAJ9148799.1"/>
    <property type="molecule type" value="Genomic_DNA"/>
</dbReference>
<protein>
    <submittedName>
        <fullName evidence="1">Uncharacterized protein</fullName>
    </submittedName>
</protein>
<organism evidence="1 2">
    <name type="scientific">Coniochaeta hoffmannii</name>
    <dbReference type="NCBI Taxonomy" id="91930"/>
    <lineage>
        <taxon>Eukaryota</taxon>
        <taxon>Fungi</taxon>
        <taxon>Dikarya</taxon>
        <taxon>Ascomycota</taxon>
        <taxon>Pezizomycotina</taxon>
        <taxon>Sordariomycetes</taxon>
        <taxon>Sordariomycetidae</taxon>
        <taxon>Coniochaetales</taxon>
        <taxon>Coniochaetaceae</taxon>
        <taxon>Coniochaeta</taxon>
    </lineage>
</organism>
<dbReference type="AlphaFoldDB" id="A0AA38VK57"/>
<evidence type="ECO:0000313" key="2">
    <source>
        <dbReference type="Proteomes" id="UP001174691"/>
    </source>
</evidence>
<name>A0AA38VK57_9PEZI</name>
<dbReference type="Proteomes" id="UP001174691">
    <property type="component" value="Unassembled WGS sequence"/>
</dbReference>
<reference evidence="1" key="1">
    <citation type="submission" date="2022-07" db="EMBL/GenBank/DDBJ databases">
        <title>Fungi with potential for degradation of polypropylene.</title>
        <authorList>
            <person name="Gostincar C."/>
        </authorList>
    </citation>
    <scope>NUCLEOTIDE SEQUENCE</scope>
    <source>
        <strain evidence="1">EXF-13287</strain>
    </source>
</reference>
<sequence>MKQTQVIQEGPRLCIRVETEISFEYDKASEPETGSVVTYITSANEYSKRKLNVQRRICTPAAVHHYGGKLPGWVACMGEVFCLIPDEDEDEAEKERLIAEL</sequence>
<keyword evidence="2" id="KW-1185">Reference proteome</keyword>
<proteinExistence type="predicted"/>
<gene>
    <name evidence="1" type="ORF">NKR19_g5833</name>
</gene>